<dbReference type="AlphaFoldDB" id="A0A1M4YRK3"/>
<dbReference type="NCBIfam" id="TIGR01066">
    <property type="entry name" value="rplM_bact"/>
    <property type="match status" value="1"/>
</dbReference>
<dbReference type="FunFam" id="3.90.1180.10:FF:000001">
    <property type="entry name" value="50S ribosomal protein L13"/>
    <property type="match status" value="1"/>
</dbReference>
<dbReference type="CDD" id="cd00392">
    <property type="entry name" value="Ribosomal_L13"/>
    <property type="match status" value="1"/>
</dbReference>
<evidence type="ECO:0000256" key="5">
    <source>
        <dbReference type="HAMAP-Rule" id="MF_01366"/>
    </source>
</evidence>
<dbReference type="GO" id="GO:0022625">
    <property type="term" value="C:cytosolic large ribosomal subunit"/>
    <property type="evidence" value="ECO:0007669"/>
    <property type="project" value="TreeGrafter"/>
</dbReference>
<accession>A0A1M4YRK3</accession>
<dbReference type="STRING" id="1121256.SAMN02746089_01272"/>
<reference evidence="6 7" key="1">
    <citation type="submission" date="2016-11" db="EMBL/GenBank/DDBJ databases">
        <authorList>
            <person name="Jaros S."/>
            <person name="Januszkiewicz K."/>
            <person name="Wedrychowicz H."/>
        </authorList>
    </citation>
    <scope>NUCLEOTIDE SEQUENCE [LARGE SCALE GENOMIC DNA]</scope>
    <source>
        <strain evidence="6 7">DSM 17918</strain>
    </source>
</reference>
<evidence type="ECO:0000313" key="6">
    <source>
        <dbReference type="EMBL" id="SHF08277.1"/>
    </source>
</evidence>
<evidence type="ECO:0000313" key="7">
    <source>
        <dbReference type="Proteomes" id="UP000184088"/>
    </source>
</evidence>
<dbReference type="PANTHER" id="PTHR11545">
    <property type="entry name" value="RIBOSOMAL PROTEIN L13"/>
    <property type="match status" value="1"/>
</dbReference>
<dbReference type="Pfam" id="PF00572">
    <property type="entry name" value="Ribosomal_L13"/>
    <property type="match status" value="1"/>
</dbReference>
<dbReference type="InterPro" id="IPR036899">
    <property type="entry name" value="Ribosomal_uL13_sf"/>
</dbReference>
<keyword evidence="7" id="KW-1185">Reference proteome</keyword>
<evidence type="ECO:0000256" key="2">
    <source>
        <dbReference type="ARBA" id="ARBA00022980"/>
    </source>
</evidence>
<dbReference type="PANTHER" id="PTHR11545:SF2">
    <property type="entry name" value="LARGE RIBOSOMAL SUBUNIT PROTEIN UL13M"/>
    <property type="match status" value="1"/>
</dbReference>
<comment type="similarity">
    <text evidence="1 5">Belongs to the universal ribosomal protein uL13 family.</text>
</comment>
<dbReference type="HAMAP" id="MF_01366">
    <property type="entry name" value="Ribosomal_uL13"/>
    <property type="match status" value="1"/>
</dbReference>
<dbReference type="GO" id="GO:0017148">
    <property type="term" value="P:negative regulation of translation"/>
    <property type="evidence" value="ECO:0007669"/>
    <property type="project" value="TreeGrafter"/>
</dbReference>
<proteinExistence type="inferred from homology"/>
<dbReference type="InterPro" id="IPR005822">
    <property type="entry name" value="Ribosomal_uL13"/>
</dbReference>
<dbReference type="GO" id="GO:0006412">
    <property type="term" value="P:translation"/>
    <property type="evidence" value="ECO:0007669"/>
    <property type="project" value="UniProtKB-UniRule"/>
</dbReference>
<dbReference type="EMBL" id="FQVH01000011">
    <property type="protein sequence ID" value="SHF08277.1"/>
    <property type="molecule type" value="Genomic_DNA"/>
</dbReference>
<comment type="subunit">
    <text evidence="5">Part of the 50S ribosomal subunit.</text>
</comment>
<protein>
    <recommendedName>
        <fullName evidence="4 5">Large ribosomal subunit protein uL13</fullName>
    </recommendedName>
</protein>
<keyword evidence="3 5" id="KW-0687">Ribonucleoprotein</keyword>
<dbReference type="SUPFAM" id="SSF52161">
    <property type="entry name" value="Ribosomal protein L13"/>
    <property type="match status" value="1"/>
</dbReference>
<dbReference type="RefSeq" id="WP_073342915.1">
    <property type="nucleotide sequence ID" value="NZ_FQVH01000011.1"/>
</dbReference>
<dbReference type="InterPro" id="IPR005823">
    <property type="entry name" value="Ribosomal_uL13_bac-type"/>
</dbReference>
<organism evidence="6 7">
    <name type="scientific">Caldanaerobius fijiensis DSM 17918</name>
    <dbReference type="NCBI Taxonomy" id="1121256"/>
    <lineage>
        <taxon>Bacteria</taxon>
        <taxon>Bacillati</taxon>
        <taxon>Bacillota</taxon>
        <taxon>Clostridia</taxon>
        <taxon>Thermoanaerobacterales</taxon>
        <taxon>Thermoanaerobacteraceae</taxon>
        <taxon>Caldanaerobius</taxon>
    </lineage>
</organism>
<dbReference type="Proteomes" id="UP000184088">
    <property type="component" value="Unassembled WGS sequence"/>
</dbReference>
<evidence type="ECO:0000256" key="3">
    <source>
        <dbReference type="ARBA" id="ARBA00023274"/>
    </source>
</evidence>
<comment type="function">
    <text evidence="5">This protein is one of the early assembly proteins of the 50S ribosomal subunit, although it is not seen to bind rRNA by itself. It is important during the early stages of 50S assembly.</text>
</comment>
<gene>
    <name evidence="5" type="primary">rplM</name>
    <name evidence="6" type="ORF">SAMN02746089_01272</name>
</gene>
<dbReference type="Gene3D" id="3.90.1180.10">
    <property type="entry name" value="Ribosomal protein L13"/>
    <property type="match status" value="1"/>
</dbReference>
<sequence>MKTYLAKPNEIEKKWYLVDAKDKVLGRLASKIAVILMGKHKPVYTPHVDTGDFVVVVNADKIVLTGNKLKDKMYIRHTGYPGGLKKTSYEVLMEKNPEKALYLAVKRMLPKNRLARKMIKRLKIYRGPEHNHQAQKPEALDI</sequence>
<keyword evidence="2 5" id="KW-0689">Ribosomal protein</keyword>
<evidence type="ECO:0000256" key="1">
    <source>
        <dbReference type="ARBA" id="ARBA00006227"/>
    </source>
</evidence>
<name>A0A1M4YRK3_9THEO</name>
<dbReference type="GO" id="GO:0003735">
    <property type="term" value="F:structural constituent of ribosome"/>
    <property type="evidence" value="ECO:0007669"/>
    <property type="project" value="InterPro"/>
</dbReference>
<evidence type="ECO:0000256" key="4">
    <source>
        <dbReference type="ARBA" id="ARBA00035201"/>
    </source>
</evidence>
<dbReference type="PIRSF" id="PIRSF002181">
    <property type="entry name" value="Ribosomal_L13"/>
    <property type="match status" value="1"/>
</dbReference>
<dbReference type="GO" id="GO:0003729">
    <property type="term" value="F:mRNA binding"/>
    <property type="evidence" value="ECO:0007669"/>
    <property type="project" value="TreeGrafter"/>
</dbReference>